<evidence type="ECO:0000313" key="2">
    <source>
        <dbReference type="EMBL" id="MDN7793872.1"/>
    </source>
</evidence>
<evidence type="ECO:0000256" key="1">
    <source>
        <dbReference type="SAM" id="MobiDB-lite"/>
    </source>
</evidence>
<dbReference type="RefSeq" id="WP_224056520.1">
    <property type="nucleotide sequence ID" value="NZ_CAAAFK010000005.1"/>
</dbReference>
<dbReference type="Proteomes" id="UP001171620">
    <property type="component" value="Unassembled WGS sequence"/>
</dbReference>
<protein>
    <submittedName>
        <fullName evidence="2">Uncharacterized protein</fullName>
    </submittedName>
</protein>
<proteinExistence type="predicted"/>
<reference evidence="2" key="1">
    <citation type="submission" date="2023-07" db="EMBL/GenBank/DDBJ databases">
        <title>A collection of bacterial strains from the Burkholderia cepacia Research Laboratory and Repository.</title>
        <authorList>
            <person name="Lipuma J."/>
            <person name="Spilker T."/>
            <person name="Caverly L."/>
        </authorList>
    </citation>
    <scope>NUCLEOTIDE SEQUENCE</scope>
    <source>
        <strain evidence="2">AU44268</strain>
    </source>
</reference>
<comment type="caution">
    <text evidence="2">The sequence shown here is derived from an EMBL/GenBank/DDBJ whole genome shotgun (WGS) entry which is preliminary data.</text>
</comment>
<dbReference type="AlphaFoldDB" id="A0AAW7SSC3"/>
<feature type="region of interest" description="Disordered" evidence="1">
    <location>
        <begin position="63"/>
        <end position="127"/>
    </location>
</feature>
<feature type="compositionally biased region" description="Low complexity" evidence="1">
    <location>
        <begin position="63"/>
        <end position="74"/>
    </location>
</feature>
<evidence type="ECO:0000313" key="3">
    <source>
        <dbReference type="Proteomes" id="UP001171620"/>
    </source>
</evidence>
<dbReference type="GeneID" id="45679637"/>
<gene>
    <name evidence="2" type="ORF">QZM33_02735</name>
</gene>
<accession>A0AAW7SSC3</accession>
<name>A0AAW7SSC3_BURVI</name>
<organism evidence="2 3">
    <name type="scientific">Burkholderia vietnamiensis</name>
    <dbReference type="NCBI Taxonomy" id="60552"/>
    <lineage>
        <taxon>Bacteria</taxon>
        <taxon>Pseudomonadati</taxon>
        <taxon>Pseudomonadota</taxon>
        <taxon>Betaproteobacteria</taxon>
        <taxon>Burkholderiales</taxon>
        <taxon>Burkholderiaceae</taxon>
        <taxon>Burkholderia</taxon>
        <taxon>Burkholderia cepacia complex</taxon>
    </lineage>
</organism>
<dbReference type="EMBL" id="JAUJRV010000001">
    <property type="protein sequence ID" value="MDN7793872.1"/>
    <property type="molecule type" value="Genomic_DNA"/>
</dbReference>
<sequence length="127" mass="13497">MKSSYGSGGLVVLVSRTRRSQFAYQRMNTMPSHRNHSFRTGVSAVGLLVALTSALVVTGPLQAANAQQASSSSSGKVKPPPLPNGSAHVRVKAGMSDEDWEKAYKETGRPPFSPKSVKKAGGNVERE</sequence>